<evidence type="ECO:0000256" key="5">
    <source>
        <dbReference type="SAM" id="MobiDB-lite"/>
    </source>
</evidence>
<gene>
    <name evidence="8" type="primary">TFC1</name>
    <name evidence="8" type="ORF">LTR69_001630</name>
</gene>
<dbReference type="InterPro" id="IPR019136">
    <property type="entry name" value="TF_IIIC_su-5_HTH"/>
</dbReference>
<dbReference type="Pfam" id="PF11951">
    <property type="entry name" value="Fungal_trans_2"/>
    <property type="match status" value="1"/>
</dbReference>
<feature type="region of interest" description="Disordered" evidence="5">
    <location>
        <begin position="527"/>
        <end position="549"/>
    </location>
</feature>
<reference evidence="8 9" key="1">
    <citation type="submission" date="2023-08" db="EMBL/GenBank/DDBJ databases">
        <title>Black Yeasts Isolated from many extreme environments.</title>
        <authorList>
            <person name="Coleine C."/>
            <person name="Stajich J.E."/>
            <person name="Selbmann L."/>
        </authorList>
    </citation>
    <scope>NUCLEOTIDE SEQUENCE [LARGE SCALE GENOMIC DNA]</scope>
    <source>
        <strain evidence="8 9">CCFEE 6328</strain>
    </source>
</reference>
<dbReference type="Pfam" id="PF09734">
    <property type="entry name" value="Tau95"/>
    <property type="match status" value="1"/>
</dbReference>
<dbReference type="Proteomes" id="UP001345691">
    <property type="component" value="Unassembled WGS sequence"/>
</dbReference>
<keyword evidence="2" id="KW-0238">DNA-binding</keyword>
<feature type="region of interest" description="Disordered" evidence="5">
    <location>
        <begin position="89"/>
        <end position="112"/>
    </location>
</feature>
<organism evidence="8 9">
    <name type="scientific">Exophiala sideris</name>
    <dbReference type="NCBI Taxonomy" id="1016849"/>
    <lineage>
        <taxon>Eukaryota</taxon>
        <taxon>Fungi</taxon>
        <taxon>Dikarya</taxon>
        <taxon>Ascomycota</taxon>
        <taxon>Pezizomycotina</taxon>
        <taxon>Eurotiomycetes</taxon>
        <taxon>Chaetothyriomycetidae</taxon>
        <taxon>Chaetothyriales</taxon>
        <taxon>Herpotrichiellaceae</taxon>
        <taxon>Exophiala</taxon>
    </lineage>
</organism>
<evidence type="ECO:0000256" key="4">
    <source>
        <dbReference type="ARBA" id="ARBA00023242"/>
    </source>
</evidence>
<dbReference type="PANTHER" id="PTHR13230">
    <property type="entry name" value="GENERAL TRANSCRIPTION FACTOR IIIC, POLYPEPTIDE 5"/>
    <property type="match status" value="1"/>
</dbReference>
<feature type="domain" description="Transcription factor IIIC subunit Tfc1/Sfc1 triple barrel" evidence="7">
    <location>
        <begin position="22"/>
        <end position="154"/>
    </location>
</feature>
<feature type="compositionally biased region" description="Basic and acidic residues" evidence="5">
    <location>
        <begin position="617"/>
        <end position="627"/>
    </location>
</feature>
<comment type="caution">
    <text evidence="8">The sequence shown here is derived from an EMBL/GenBank/DDBJ whole genome shotgun (WGS) entry which is preliminary data.</text>
</comment>
<dbReference type="EMBL" id="JAVRRF010000002">
    <property type="protein sequence ID" value="KAK5067641.1"/>
    <property type="molecule type" value="Genomic_DNA"/>
</dbReference>
<dbReference type="Gene3D" id="3.30.200.160">
    <property type="entry name" value="TFIIIC, subcomplex tauA, subunit Sfc1, barrel domain"/>
    <property type="match status" value="1"/>
</dbReference>
<dbReference type="InterPro" id="IPR041499">
    <property type="entry name" value="Tfc1/Sfc1_N"/>
</dbReference>
<feature type="domain" description="Transcription factor IIIC subunit 5 HTH" evidence="6">
    <location>
        <begin position="193"/>
        <end position="342"/>
    </location>
</feature>
<keyword evidence="9" id="KW-1185">Reference proteome</keyword>
<dbReference type="InterPro" id="IPR042536">
    <property type="entry name" value="TFIIIC_tauA_Sfc1"/>
</dbReference>
<comment type="subcellular location">
    <subcellularLocation>
        <location evidence="1">Nucleus</location>
    </subcellularLocation>
</comment>
<sequence length="1141" mass="126863">MPQSGGEVAAAPSYSVPGTPVVSLECPCIVENTGKAIAMLGGRKEVAQIIQPNNEKPLGLKFRPNDPASRTVISHNKQTNNLLLNITLPKRTGRKRKRGSDAPFEDSPATPRSKKDVAYLLQSLNDNPQKYQTEVLGPIESTHVWRTMPDFVYSSLGSSFLDEIQTKVLPLQYPLLKQYSLPQTYGLANTETVPPPVLSTQGYPTNYTYRQNPAVKTVADPQSGKQVLFNVAAPAKLLTYQCQYNDAKWPDQPPPDCPPVSERPQSHQQLFQTMVRLFDERPIWTRRALLNHFPDDAPCAAARYLIAHMAFAIRSGPWRDTLCKYGVDPRKDRSYRKYQTVMLLLAKSAKAKPHMREDFERSWARSKDKSSHIFTGKPPFPRDGQVWQLCDLEDPQLKPLVDAPDIVLRPECEIRQLGWYNNGTIAKIRVGLKAKTDALISKEAFDDEALARFLTVPDHWDFTEVPQADDGVNQTQVAYMPKDAGNQEKEWAIAYRTLCRTITASLSKAGGSGQIDSKEAQVLGSFDTPMGDGLEEHEDDSDEVAEDDNEEVHMEHAFGVMIAAQSPTLPSPSVVKSCPRSGQERKGYKKIRWTGAYDPNGKSSRGNDPFVQWRPPKPHESEKDKPKPVPRKPKPKQSQEATPLMELIGASPIQPLPSNGTRVDPFLCLPVKATDSVRSSMDYFVTICKGMSNDTSILTGSNAHLSLLLPFALEHAILFESMMAVCRASVLLSLGRPAFEDSAFIQHRGNAIAGLNKALRSMSCGDDASLLTVTMLMTLDYLVGDHHGVQMHCQGLEKMLQLRTPVPEDEGESDWSKFVKLGLTAYKALGSFVTGQPPDIPSDSFGFLKETFEDLALDKPLSYPEPPFSTDLCIVLSRLPLGFSELCLKSRISVQMINLLASVSGATTLLATKTLLDGVYLPPASEELPYGEESRQVMIQTLLSSLRRMSLTTAVPIEHSLTSGLLAYAFQLRGLSPLSLFYDPLLQNFVTTLPCHPKPSTSEEQHGLIWVSMAVAGALALRAVPIPRSHTVMDHALELYPGARTWSRLEGILRRFFWTHEILAHWKTVWEMAMKRRQQLLRQGEDGMQTLASTHSEWSDLDHGAISNHIKGAPRAIREMSQAMGICPFRPRPSSEQKVDE</sequence>
<keyword evidence="4" id="KW-0539">Nucleus</keyword>
<evidence type="ECO:0000259" key="7">
    <source>
        <dbReference type="Pfam" id="PF17682"/>
    </source>
</evidence>
<evidence type="ECO:0000259" key="6">
    <source>
        <dbReference type="Pfam" id="PF09734"/>
    </source>
</evidence>
<name>A0ABR0JNT8_9EURO</name>
<evidence type="ECO:0000256" key="1">
    <source>
        <dbReference type="ARBA" id="ARBA00004123"/>
    </source>
</evidence>
<evidence type="ECO:0000256" key="3">
    <source>
        <dbReference type="ARBA" id="ARBA00023163"/>
    </source>
</evidence>
<feature type="region of interest" description="Disordered" evidence="5">
    <location>
        <begin position="564"/>
        <end position="640"/>
    </location>
</feature>
<feature type="compositionally biased region" description="Acidic residues" evidence="5">
    <location>
        <begin position="533"/>
        <end position="549"/>
    </location>
</feature>
<proteinExistence type="predicted"/>
<dbReference type="InterPro" id="IPR021858">
    <property type="entry name" value="Fun_TF"/>
</dbReference>
<accession>A0ABR0JNT8</accession>
<dbReference type="InterPro" id="IPR040454">
    <property type="entry name" value="TF_IIIC_Tfc1/Sfc1"/>
</dbReference>
<evidence type="ECO:0000256" key="2">
    <source>
        <dbReference type="ARBA" id="ARBA00023125"/>
    </source>
</evidence>
<protein>
    <submittedName>
        <fullName evidence="8">Tau 95 subunit of transcription factor TFIIIC</fullName>
    </submittedName>
</protein>
<dbReference type="Pfam" id="PF17682">
    <property type="entry name" value="Tau95_N"/>
    <property type="match status" value="1"/>
</dbReference>
<keyword evidence="3" id="KW-0804">Transcription</keyword>
<dbReference type="PANTHER" id="PTHR13230:SF5">
    <property type="entry name" value="GENERAL TRANSCRIPTION FACTOR 3C POLYPEPTIDE 5"/>
    <property type="match status" value="1"/>
</dbReference>
<evidence type="ECO:0000313" key="9">
    <source>
        <dbReference type="Proteomes" id="UP001345691"/>
    </source>
</evidence>
<evidence type="ECO:0000313" key="8">
    <source>
        <dbReference type="EMBL" id="KAK5067641.1"/>
    </source>
</evidence>